<dbReference type="GO" id="GO:0016787">
    <property type="term" value="F:hydrolase activity"/>
    <property type="evidence" value="ECO:0007669"/>
    <property type="project" value="UniProtKB-KW"/>
</dbReference>
<dbReference type="AlphaFoldDB" id="X1L352"/>
<dbReference type="PANTHER" id="PTHR35527:SF2">
    <property type="entry name" value="HYDROLASE"/>
    <property type="match status" value="1"/>
</dbReference>
<comment type="similarity">
    <text evidence="1">Belongs to the peptidase C59 family.</text>
</comment>
<evidence type="ECO:0000256" key="1">
    <source>
        <dbReference type="ARBA" id="ARBA00006625"/>
    </source>
</evidence>
<proteinExistence type="inferred from homology"/>
<evidence type="ECO:0000313" key="4">
    <source>
        <dbReference type="EMBL" id="GAI00316.1"/>
    </source>
</evidence>
<feature type="non-terminal residue" evidence="4">
    <location>
        <position position="1"/>
    </location>
</feature>
<evidence type="ECO:0000259" key="3">
    <source>
        <dbReference type="Pfam" id="PF02275"/>
    </source>
</evidence>
<organism evidence="4">
    <name type="scientific">marine sediment metagenome</name>
    <dbReference type="NCBI Taxonomy" id="412755"/>
    <lineage>
        <taxon>unclassified sequences</taxon>
        <taxon>metagenomes</taxon>
        <taxon>ecological metagenomes</taxon>
    </lineage>
</organism>
<comment type="caution">
    <text evidence="4">The sequence shown here is derived from an EMBL/GenBank/DDBJ whole genome shotgun (WGS) entry which is preliminary data.</text>
</comment>
<dbReference type="InterPro" id="IPR029055">
    <property type="entry name" value="Ntn_hydrolases_N"/>
</dbReference>
<sequence length="252" mass="29277">DKTKYPESDNRYGLSELQWIQYQLDNSTAVNDVIASDTLVRVSFQSQAPIHFLLCDKQGDVATIEYIDGKLVFHKGKDLSVTVLANNTYEESIDYTKKFIEFGGNDTIPKTIKSLDRFAQAASMVKKFDEKKSENIINYSFDILKTVSQGEATHWSNVYDIVNMKIYYKTYGNRETRVINFEDFNFSCKSPVLITDIENNIDRIEKDFIYYSTKLNRELIENVFNNVEFLKNIPKEARDSMARYPESFICNE</sequence>
<dbReference type="Pfam" id="PF02275">
    <property type="entry name" value="CBAH"/>
    <property type="match status" value="1"/>
</dbReference>
<dbReference type="SUPFAM" id="SSF56235">
    <property type="entry name" value="N-terminal nucleophile aminohydrolases (Ntn hydrolases)"/>
    <property type="match status" value="1"/>
</dbReference>
<feature type="domain" description="Choloylglycine hydrolase/NAAA C-terminal" evidence="3">
    <location>
        <begin position="9"/>
        <end position="192"/>
    </location>
</feature>
<dbReference type="InterPro" id="IPR029132">
    <property type="entry name" value="CBAH/NAAA_C"/>
</dbReference>
<dbReference type="PANTHER" id="PTHR35527">
    <property type="entry name" value="CHOLOYLGLYCINE HYDROLASE"/>
    <property type="match status" value="1"/>
</dbReference>
<protein>
    <recommendedName>
        <fullName evidence="3">Choloylglycine hydrolase/NAAA C-terminal domain-containing protein</fullName>
    </recommendedName>
</protein>
<dbReference type="Gene3D" id="3.60.60.10">
    <property type="entry name" value="Penicillin V Acylase, Chain A"/>
    <property type="match status" value="1"/>
</dbReference>
<keyword evidence="2" id="KW-0378">Hydrolase</keyword>
<gene>
    <name evidence="4" type="ORF">S06H3_07762</name>
</gene>
<name>X1L352_9ZZZZ</name>
<dbReference type="InterPro" id="IPR052193">
    <property type="entry name" value="Peptidase_C59"/>
</dbReference>
<accession>X1L352</accession>
<reference evidence="4" key="1">
    <citation type="journal article" date="2014" name="Front. Microbiol.">
        <title>High frequency of phylogenetically diverse reductive dehalogenase-homologous genes in deep subseafloor sedimentary metagenomes.</title>
        <authorList>
            <person name="Kawai M."/>
            <person name="Futagami T."/>
            <person name="Toyoda A."/>
            <person name="Takaki Y."/>
            <person name="Nishi S."/>
            <person name="Hori S."/>
            <person name="Arai W."/>
            <person name="Tsubouchi T."/>
            <person name="Morono Y."/>
            <person name="Uchiyama I."/>
            <person name="Ito T."/>
            <person name="Fujiyama A."/>
            <person name="Inagaki F."/>
            <person name="Takami H."/>
        </authorList>
    </citation>
    <scope>NUCLEOTIDE SEQUENCE</scope>
    <source>
        <strain evidence="4">Expedition CK06-06</strain>
    </source>
</reference>
<dbReference type="EMBL" id="BARV01003184">
    <property type="protein sequence ID" value="GAI00316.1"/>
    <property type="molecule type" value="Genomic_DNA"/>
</dbReference>
<evidence type="ECO:0000256" key="2">
    <source>
        <dbReference type="ARBA" id="ARBA00022801"/>
    </source>
</evidence>